<evidence type="ECO:0000256" key="2">
    <source>
        <dbReference type="ARBA" id="ARBA00022475"/>
    </source>
</evidence>
<evidence type="ECO:0000256" key="9">
    <source>
        <dbReference type="SAM" id="Phobius"/>
    </source>
</evidence>
<sequence>MNKIYENDMRFVPLLNFYNKYKTLILASFAFLIIIIFSVIALSVISKINNQKASLVFNDWSVQEIESEEGLKKSNELFEDLTTSYSRTGYAKLAILTKASSDAKNGERQNAIMGFSKLVKLTNGINGNKLYNKLARVSAARLLFANGNYDEALIMIEKYSSSSTNAYIHELTGDILMKKDSISLAKEQYQIAKEKYIDEASLSIISMKLANIDS</sequence>
<feature type="transmembrane region" description="Helical" evidence="9">
    <location>
        <begin position="24"/>
        <end position="45"/>
    </location>
</feature>
<organism evidence="11 12">
    <name type="scientific">SAR86 cluster bacterium</name>
    <dbReference type="NCBI Taxonomy" id="2030880"/>
    <lineage>
        <taxon>Bacteria</taxon>
        <taxon>Pseudomonadati</taxon>
        <taxon>Pseudomonadota</taxon>
        <taxon>Gammaproteobacteria</taxon>
        <taxon>SAR86 cluster</taxon>
    </lineage>
</organism>
<dbReference type="PANTHER" id="PTHR38035">
    <property type="entry name" value="UPF0070 PROTEIN YFGM"/>
    <property type="match status" value="1"/>
</dbReference>
<dbReference type="Gene3D" id="1.25.40.10">
    <property type="entry name" value="Tetratricopeptide repeat domain"/>
    <property type="match status" value="1"/>
</dbReference>
<dbReference type="InterPro" id="IPR011990">
    <property type="entry name" value="TPR-like_helical_dom_sf"/>
</dbReference>
<keyword evidence="4 9" id="KW-1133">Transmembrane helix</keyword>
<dbReference type="AlphaFoldDB" id="A0A520MHC3"/>
<keyword evidence="5 9" id="KW-0472">Membrane</keyword>
<dbReference type="Proteomes" id="UP000315782">
    <property type="component" value="Unassembled WGS sequence"/>
</dbReference>
<keyword evidence="6" id="KW-0143">Chaperone</keyword>
<evidence type="ECO:0000256" key="4">
    <source>
        <dbReference type="ARBA" id="ARBA00022989"/>
    </source>
</evidence>
<dbReference type="PANTHER" id="PTHR38035:SF1">
    <property type="entry name" value="ANCILLARY SECYEG TRANSLOCON SUBUNIT"/>
    <property type="match status" value="1"/>
</dbReference>
<gene>
    <name evidence="11" type="ORF">EVA96_02625</name>
</gene>
<reference evidence="11 12" key="1">
    <citation type="submission" date="2019-02" db="EMBL/GenBank/DDBJ databases">
        <title>Prokaryotic population dynamics and viral predation in marine succession experiment using metagenomics: the confinement effect.</title>
        <authorList>
            <person name="Haro-Moreno J.M."/>
            <person name="Rodriguez-Valera F."/>
            <person name="Lopez-Perez M."/>
        </authorList>
    </citation>
    <scope>NUCLEOTIDE SEQUENCE [LARGE SCALE GENOMIC DNA]</scope>
    <source>
        <strain evidence="11">MED-G163</strain>
    </source>
</reference>
<protein>
    <recommendedName>
        <fullName evidence="8">Ancillary SecYEG translocon subunit</fullName>
    </recommendedName>
</protein>
<feature type="domain" description="Ancillary SecYEG translocon subunit/Cell division coordinator CpoB TPR" evidence="10">
    <location>
        <begin position="16"/>
        <end position="213"/>
    </location>
</feature>
<accession>A0A520MHC3</accession>
<dbReference type="GO" id="GO:0005886">
    <property type="term" value="C:plasma membrane"/>
    <property type="evidence" value="ECO:0007669"/>
    <property type="project" value="UniProtKB-SubCell"/>
</dbReference>
<proteinExistence type="inferred from homology"/>
<keyword evidence="3 9" id="KW-0812">Transmembrane</keyword>
<evidence type="ECO:0000259" key="10">
    <source>
        <dbReference type="Pfam" id="PF09976"/>
    </source>
</evidence>
<comment type="subcellular location">
    <subcellularLocation>
        <location evidence="1">Cell membrane</location>
        <topology evidence="1">Single-pass type II membrane protein</topology>
    </subcellularLocation>
</comment>
<evidence type="ECO:0000256" key="3">
    <source>
        <dbReference type="ARBA" id="ARBA00022692"/>
    </source>
</evidence>
<dbReference type="SUPFAM" id="SSF48452">
    <property type="entry name" value="TPR-like"/>
    <property type="match status" value="1"/>
</dbReference>
<comment type="similarity">
    <text evidence="7">Belongs to the YfgM family.</text>
</comment>
<evidence type="ECO:0000313" key="11">
    <source>
        <dbReference type="EMBL" id="RZO20613.1"/>
    </source>
</evidence>
<dbReference type="EMBL" id="SHBI01000015">
    <property type="protein sequence ID" value="RZO20613.1"/>
    <property type="molecule type" value="Genomic_DNA"/>
</dbReference>
<dbReference type="InterPro" id="IPR026039">
    <property type="entry name" value="YfgM"/>
</dbReference>
<name>A0A520MHC3_9GAMM</name>
<keyword evidence="2" id="KW-1003">Cell membrane</keyword>
<dbReference type="Pfam" id="PF09976">
    <property type="entry name" value="TPR_21"/>
    <property type="match status" value="1"/>
</dbReference>
<evidence type="ECO:0000256" key="7">
    <source>
        <dbReference type="ARBA" id="ARBA00024197"/>
    </source>
</evidence>
<dbReference type="InterPro" id="IPR018704">
    <property type="entry name" value="SecYEG/CpoB_TPR"/>
</dbReference>
<evidence type="ECO:0000256" key="1">
    <source>
        <dbReference type="ARBA" id="ARBA00004401"/>
    </source>
</evidence>
<evidence type="ECO:0000313" key="12">
    <source>
        <dbReference type="Proteomes" id="UP000315782"/>
    </source>
</evidence>
<evidence type="ECO:0000256" key="5">
    <source>
        <dbReference type="ARBA" id="ARBA00023136"/>
    </source>
</evidence>
<evidence type="ECO:0000256" key="6">
    <source>
        <dbReference type="ARBA" id="ARBA00023186"/>
    </source>
</evidence>
<evidence type="ECO:0000256" key="8">
    <source>
        <dbReference type="ARBA" id="ARBA00024235"/>
    </source>
</evidence>
<comment type="caution">
    <text evidence="11">The sequence shown here is derived from an EMBL/GenBank/DDBJ whole genome shotgun (WGS) entry which is preliminary data.</text>
</comment>
<dbReference type="GO" id="GO:0044877">
    <property type="term" value="F:protein-containing complex binding"/>
    <property type="evidence" value="ECO:0007669"/>
    <property type="project" value="InterPro"/>
</dbReference>